<feature type="compositionally biased region" description="Low complexity" evidence="1">
    <location>
        <begin position="290"/>
        <end position="304"/>
    </location>
</feature>
<feature type="domain" description="Tail specific protease" evidence="3">
    <location>
        <begin position="380"/>
        <end position="537"/>
    </location>
</feature>
<protein>
    <submittedName>
        <fullName evidence="5">Peptidase s41 family protein</fullName>
    </submittedName>
</protein>
<evidence type="ECO:0000256" key="2">
    <source>
        <dbReference type="SAM" id="SignalP"/>
    </source>
</evidence>
<comment type="caution">
    <text evidence="5">The sequence shown here is derived from an EMBL/GenBank/DDBJ whole genome shotgun (WGS) entry which is preliminary data.</text>
</comment>
<feature type="compositionally biased region" description="Pro residues" evidence="1">
    <location>
        <begin position="316"/>
        <end position="326"/>
    </location>
</feature>
<dbReference type="PANTHER" id="PTHR37049">
    <property type="entry name" value="PEPTIDASE S41 FAMILY PROTEIN"/>
    <property type="match status" value="1"/>
</dbReference>
<evidence type="ECO:0000313" key="5">
    <source>
        <dbReference type="EMBL" id="KAF6798156.1"/>
    </source>
</evidence>
<name>A0A8H6IUI9_9PEZI</name>
<reference evidence="5 6" key="1">
    <citation type="journal article" date="2020" name="Phytopathology">
        <title>Genome Sequence Resources of Colletotrichum truncatum, C. plurivorum, C. musicola, and C. sojae: Four Species Pathogenic to Soybean (Glycine max).</title>
        <authorList>
            <person name="Rogerio F."/>
            <person name="Boufleur T.R."/>
            <person name="Ciampi-Guillardi M."/>
            <person name="Sukno S.A."/>
            <person name="Thon M.R."/>
            <person name="Massola Junior N.S."/>
            <person name="Baroncelli R."/>
        </authorList>
    </citation>
    <scope>NUCLEOTIDE SEQUENCE [LARGE SCALE GENOMIC DNA]</scope>
    <source>
        <strain evidence="5 6">LFN0009</strain>
    </source>
</reference>
<dbReference type="InterPro" id="IPR052766">
    <property type="entry name" value="S41A_metabolite_peptidase"/>
</dbReference>
<dbReference type="Pfam" id="PF03572">
    <property type="entry name" value="Peptidase_S41"/>
    <property type="match status" value="1"/>
</dbReference>
<organism evidence="5 6">
    <name type="scientific">Colletotrichum sojae</name>
    <dbReference type="NCBI Taxonomy" id="2175907"/>
    <lineage>
        <taxon>Eukaryota</taxon>
        <taxon>Fungi</taxon>
        <taxon>Dikarya</taxon>
        <taxon>Ascomycota</taxon>
        <taxon>Pezizomycotina</taxon>
        <taxon>Sordariomycetes</taxon>
        <taxon>Hypocreomycetidae</taxon>
        <taxon>Glomerellales</taxon>
        <taxon>Glomerellaceae</taxon>
        <taxon>Colletotrichum</taxon>
        <taxon>Colletotrichum orchidearum species complex</taxon>
    </lineage>
</organism>
<dbReference type="SUPFAM" id="SSF52096">
    <property type="entry name" value="ClpP/crotonase"/>
    <property type="match status" value="1"/>
</dbReference>
<gene>
    <name evidence="5" type="ORF">CSOJ01_12806</name>
</gene>
<keyword evidence="2" id="KW-0732">Signal</keyword>
<sequence length="778" mass="85351">MRTSFTSALALAGTVTAAAVKRDEFATTPCGLAQAAAQSFLDKNPKLDTALIKPSVAYNCLKSIPVDKKRDKDLLNYLEPYVAFQSTLEPLANPPESYLIPGVDILAGFGQIRAKLSKDEYKSQIDFAVDLTNLFYQAADGHFFYSANIMGIFQFVSQNSVVSVADEVTGLPRVYLRSDFQKDIDEDVNVYDIESIDGVPIVDFLEAQSFRRLNQDPDAKYNQMFTSAAMLATGSGDGFFNRFVGSTPDSEVIKFTNGSTLVNQLFAQVSKDNLLYIGSPKDIREAFEIPATTTAADPQPTATESPDEPTKEPEPEPTSTPKPKPTSLPGYPAPVVKHAHDWISGYFLEGKGYENVAVLAVLGFAPWNEYGDDGVDEIAEARKTLDVFLNKAKAAGKTKLIIDLQGNGGGLIFAGYQMYNQLFPKVTDIWDGSRLRASEALNVLGATGRDTSVEYLNDFITSVLDEDRKPYEEWKDLFGPVTVGGQNVTNIVRFNMTEIFPPPQGKQAFAAEDIVVVTDGYCGSTCTIFTGLMVREQGVRTIALGGRPVEAAMQAVGGVEGSQVYKFTELQQFVKVVGRDAVRQKKADALRKAFGILPDIVEPPLLPSLADSGSFNWRNAYARRNHDGYPEQFRYEAANCRLFYTDKMIVDPVAIWAASADAAFKGGKCVAGSTVHSDHTIGDRTVVWNAKFASKAKAYSGPGALGFKGAYEAPQPYVTFDAFKRSVSDDMLLPAEDFEYKFGPKIGGIEEYWEQNVGEDFEYKIKDKMGRISQVVKQ</sequence>
<keyword evidence="6" id="KW-1185">Reference proteome</keyword>
<feature type="region of interest" description="Disordered" evidence="1">
    <location>
        <begin position="290"/>
        <end position="331"/>
    </location>
</feature>
<dbReference type="InterPro" id="IPR005151">
    <property type="entry name" value="Tail-specific_protease"/>
</dbReference>
<dbReference type="Proteomes" id="UP000652219">
    <property type="component" value="Unassembled WGS sequence"/>
</dbReference>
<evidence type="ECO:0000259" key="4">
    <source>
        <dbReference type="Pfam" id="PF23658"/>
    </source>
</evidence>
<dbReference type="AlphaFoldDB" id="A0A8H6IUI9"/>
<accession>A0A8H6IUI9</accession>
<evidence type="ECO:0000256" key="1">
    <source>
        <dbReference type="SAM" id="MobiDB-lite"/>
    </source>
</evidence>
<dbReference type="EMBL" id="WIGN01000342">
    <property type="protein sequence ID" value="KAF6798156.1"/>
    <property type="molecule type" value="Genomic_DNA"/>
</dbReference>
<dbReference type="Pfam" id="PF23658">
    <property type="entry name" value="PDZ_CPAF_rel"/>
    <property type="match status" value="1"/>
</dbReference>
<dbReference type="Gene3D" id="3.90.226.10">
    <property type="entry name" value="2-enoyl-CoA Hydratase, Chain A, domain 1"/>
    <property type="match status" value="1"/>
</dbReference>
<feature type="domain" description="CPAF-like PDZ" evidence="4">
    <location>
        <begin position="154"/>
        <end position="272"/>
    </location>
</feature>
<dbReference type="InterPro" id="IPR029045">
    <property type="entry name" value="ClpP/crotonase-like_dom_sf"/>
</dbReference>
<dbReference type="GO" id="GO:0006508">
    <property type="term" value="P:proteolysis"/>
    <property type="evidence" value="ECO:0007669"/>
    <property type="project" value="InterPro"/>
</dbReference>
<evidence type="ECO:0000313" key="6">
    <source>
        <dbReference type="Proteomes" id="UP000652219"/>
    </source>
</evidence>
<feature type="signal peptide" evidence="2">
    <location>
        <begin position="1"/>
        <end position="19"/>
    </location>
</feature>
<dbReference type="PANTHER" id="PTHR37049:SF4">
    <property type="entry name" value="RHODANESE DOMAIN-CONTAINING PROTEIN"/>
    <property type="match status" value="1"/>
</dbReference>
<feature type="chain" id="PRO_5034318796" evidence="2">
    <location>
        <begin position="20"/>
        <end position="778"/>
    </location>
</feature>
<dbReference type="GO" id="GO:0008236">
    <property type="term" value="F:serine-type peptidase activity"/>
    <property type="evidence" value="ECO:0007669"/>
    <property type="project" value="InterPro"/>
</dbReference>
<evidence type="ECO:0000259" key="3">
    <source>
        <dbReference type="Pfam" id="PF03572"/>
    </source>
</evidence>
<proteinExistence type="predicted"/>
<dbReference type="InterPro" id="IPR056186">
    <property type="entry name" value="PDZ_CPAF-rel"/>
</dbReference>